<comment type="subcellular location">
    <subcellularLocation>
        <location evidence="2">Cytoplasm</location>
    </subcellularLocation>
    <subcellularLocation>
        <location evidence="1">Nucleus</location>
    </subcellularLocation>
</comment>
<dbReference type="InterPro" id="IPR018866">
    <property type="entry name" value="Znf-4CXXC_R1"/>
</dbReference>
<comment type="caution">
    <text evidence="11">The sequence shown here is derived from an EMBL/GenBank/DDBJ whole genome shotgun (WGS) entry which is preliminary data.</text>
</comment>
<reference evidence="11" key="1">
    <citation type="submission" date="2020-11" db="EMBL/GenBank/DDBJ databases">
        <authorList>
            <consortium name="DOE Joint Genome Institute"/>
            <person name="Ahrendt S."/>
            <person name="Riley R."/>
            <person name="Andreopoulos W."/>
            <person name="Labutti K."/>
            <person name="Pangilinan J."/>
            <person name="Ruiz-Duenas F.J."/>
            <person name="Barrasa J.M."/>
            <person name="Sanchez-Garcia M."/>
            <person name="Camarero S."/>
            <person name="Miyauchi S."/>
            <person name="Serrano A."/>
            <person name="Linde D."/>
            <person name="Babiker R."/>
            <person name="Drula E."/>
            <person name="Ayuso-Fernandez I."/>
            <person name="Pacheco R."/>
            <person name="Padilla G."/>
            <person name="Ferreira P."/>
            <person name="Barriuso J."/>
            <person name="Kellner H."/>
            <person name="Castanera R."/>
            <person name="Alfaro M."/>
            <person name="Ramirez L."/>
            <person name="Pisabarro A.G."/>
            <person name="Kuo A."/>
            <person name="Tritt A."/>
            <person name="Lipzen A."/>
            <person name="He G."/>
            <person name="Yan M."/>
            <person name="Ng V."/>
            <person name="Cullen D."/>
            <person name="Martin F."/>
            <person name="Rosso M.-N."/>
            <person name="Henrissat B."/>
            <person name="Hibbett D."/>
            <person name="Martinez A.T."/>
            <person name="Grigoriev I.V."/>
        </authorList>
    </citation>
    <scope>NUCLEOTIDE SEQUENCE</scope>
    <source>
        <strain evidence="11">CBS 247.69</strain>
    </source>
</reference>
<evidence type="ECO:0000256" key="2">
    <source>
        <dbReference type="ARBA" id="ARBA00004496"/>
    </source>
</evidence>
<dbReference type="OrthoDB" id="298344at2759"/>
<evidence type="ECO:0000256" key="3">
    <source>
        <dbReference type="ARBA" id="ARBA00022490"/>
    </source>
</evidence>
<keyword evidence="9" id="KW-0539">Nucleus</keyword>
<keyword evidence="7" id="KW-0805">Transcription regulation</keyword>
<gene>
    <name evidence="11" type="ORF">BDZ94DRAFT_1320552</name>
</gene>
<dbReference type="PANTHER" id="PTHR31169">
    <property type="entry name" value="OS05G0300700 PROTEIN"/>
    <property type="match status" value="1"/>
</dbReference>
<proteinExistence type="predicted"/>
<evidence type="ECO:0000256" key="4">
    <source>
        <dbReference type="ARBA" id="ARBA00022499"/>
    </source>
</evidence>
<dbReference type="GO" id="GO:0005737">
    <property type="term" value="C:cytoplasm"/>
    <property type="evidence" value="ECO:0007669"/>
    <property type="project" value="UniProtKB-SubCell"/>
</dbReference>
<dbReference type="EMBL" id="MU150250">
    <property type="protein sequence ID" value="KAF9464945.1"/>
    <property type="molecule type" value="Genomic_DNA"/>
</dbReference>
<dbReference type="Proteomes" id="UP000807353">
    <property type="component" value="Unassembled WGS sequence"/>
</dbReference>
<evidence type="ECO:0000313" key="11">
    <source>
        <dbReference type="EMBL" id="KAF9464945.1"/>
    </source>
</evidence>
<evidence type="ECO:0000313" key="12">
    <source>
        <dbReference type="Proteomes" id="UP000807353"/>
    </source>
</evidence>
<evidence type="ECO:0000256" key="5">
    <source>
        <dbReference type="ARBA" id="ARBA00022553"/>
    </source>
</evidence>
<evidence type="ECO:0000259" key="10">
    <source>
        <dbReference type="Pfam" id="PF10497"/>
    </source>
</evidence>
<keyword evidence="4" id="KW-1017">Isopeptide bond</keyword>
<organism evidence="11 12">
    <name type="scientific">Collybia nuda</name>
    <dbReference type="NCBI Taxonomy" id="64659"/>
    <lineage>
        <taxon>Eukaryota</taxon>
        <taxon>Fungi</taxon>
        <taxon>Dikarya</taxon>
        <taxon>Basidiomycota</taxon>
        <taxon>Agaricomycotina</taxon>
        <taxon>Agaricomycetes</taxon>
        <taxon>Agaricomycetidae</taxon>
        <taxon>Agaricales</taxon>
        <taxon>Tricholomatineae</taxon>
        <taxon>Clitocybaceae</taxon>
        <taxon>Collybia</taxon>
    </lineage>
</organism>
<keyword evidence="6" id="KW-0832">Ubl conjugation</keyword>
<feature type="domain" description="Zinc-finger" evidence="10">
    <location>
        <begin position="129"/>
        <end position="229"/>
    </location>
</feature>
<sequence length="708" mass="79599">MSQTPASQSSAMRRFKQQAYVDIPSSPVPLSRYSIMSKLNSIPHVHVASVASSGILKENLSLTPTYSSMNKSSTISRKRVLSEHGAPLGTKKQKLAKPGTQGTLSAQPPVPILIPATKTLSDYPNGALYCHQCARKYDVAASVQCTMSIIFTTKDGFAKERRCSGKFCGKCLKNRYGENIDEIKNPANRNQEHGHIQPISYTFECPKCRGICNCWSCRRSKGLEPTGKFGITQTLVQNIKGINLKSRRGIVSMPPDAASRREMATNMDSAVRRQRSKPLIPINWMSITTNLSLDEAEMRFQIREFTLRFSCIMEPAISKVHIDELDDVCSFSKRSSDMAGWISETCVRAILLGVLYLLGHKDNHNIEKSLKATIKCIHASGANLNKMWSALLSLRESLAPTFDSKEVSTITFPDPFPPPSSSSVHTTRNMRTSSAISVQVSNSAQMVPVLNALIEAAFDTDLVREELENGAKEGREITRKVREGLRKVHDEWDNERKCTDLTQHKPEGPLQEARVGWQAHKQRIQCLENSLKVVLSGFAPRFAPLGRDEAGRIFYALSPGDTERKAALGFITLHTTVEYKMKGRIKAQVWNKDKREMMKNWSYFVVVWGKRPSNETQSSGRKRMVNHVINGQAHSDDLDAYRTEEGEDESWWGFYQPKDIRNIAEWIATSSADKTSNGPCSPLIKNLKEYATMLEWRIREDKYEVELK</sequence>
<dbReference type="InterPro" id="IPR040221">
    <property type="entry name" value="CDCA7/CDA7L"/>
</dbReference>
<dbReference type="GO" id="GO:0006355">
    <property type="term" value="P:regulation of DNA-templated transcription"/>
    <property type="evidence" value="ECO:0007669"/>
    <property type="project" value="InterPro"/>
</dbReference>
<keyword evidence="3" id="KW-0963">Cytoplasm</keyword>
<evidence type="ECO:0000256" key="6">
    <source>
        <dbReference type="ARBA" id="ARBA00022843"/>
    </source>
</evidence>
<name>A0A9P5YC40_9AGAR</name>
<keyword evidence="8" id="KW-0804">Transcription</keyword>
<dbReference type="AlphaFoldDB" id="A0A9P5YC40"/>
<dbReference type="PANTHER" id="PTHR31169:SF8">
    <property type="entry name" value="ZINC-FINGER DOMAIN OF MONOAMINE-OXIDASE A REPRESSOR R1 PROTEIN"/>
    <property type="match status" value="1"/>
</dbReference>
<evidence type="ECO:0000256" key="8">
    <source>
        <dbReference type="ARBA" id="ARBA00023163"/>
    </source>
</evidence>
<dbReference type="Pfam" id="PF10497">
    <property type="entry name" value="zf-4CXXC_R1"/>
    <property type="match status" value="1"/>
</dbReference>
<evidence type="ECO:0000256" key="7">
    <source>
        <dbReference type="ARBA" id="ARBA00023015"/>
    </source>
</evidence>
<dbReference type="GO" id="GO:0005634">
    <property type="term" value="C:nucleus"/>
    <property type="evidence" value="ECO:0007669"/>
    <property type="project" value="UniProtKB-SubCell"/>
</dbReference>
<protein>
    <recommendedName>
        <fullName evidence="10">Zinc-finger domain-containing protein</fullName>
    </recommendedName>
</protein>
<keyword evidence="12" id="KW-1185">Reference proteome</keyword>
<accession>A0A9P5YC40</accession>
<evidence type="ECO:0000256" key="9">
    <source>
        <dbReference type="ARBA" id="ARBA00023242"/>
    </source>
</evidence>
<keyword evidence="5" id="KW-0597">Phosphoprotein</keyword>
<evidence type="ECO:0000256" key="1">
    <source>
        <dbReference type="ARBA" id="ARBA00004123"/>
    </source>
</evidence>